<accession>H6N0B0</accession>
<dbReference type="EMBL" id="CP003119">
    <property type="protein sequence ID" value="AFA75767.1"/>
    <property type="molecule type" value="Genomic_DNA"/>
</dbReference>
<evidence type="ECO:0000313" key="2">
    <source>
        <dbReference type="Proteomes" id="UP000009154"/>
    </source>
</evidence>
<sequence length="79" mass="7686">MGAGPSALPAVGACGCLFPRPDAVAEGAELVDGEGSDGGAVPFGDGQFGGGVGAGVGVVADRERDMPRITIRSILFLLG</sequence>
<dbReference type="KEGG" id="gpo:GPOL_c47690"/>
<proteinExistence type="predicted"/>
<evidence type="ECO:0000313" key="1">
    <source>
        <dbReference type="EMBL" id="AFA75767.1"/>
    </source>
</evidence>
<name>H6N0B0_GORPV</name>
<protein>
    <submittedName>
        <fullName evidence="1">Uncharacterized protein</fullName>
    </submittedName>
</protein>
<dbReference type="Proteomes" id="UP000009154">
    <property type="component" value="Chromosome"/>
</dbReference>
<dbReference type="HOGENOM" id="CLU_2601133_0_0_11"/>
<gene>
    <name evidence="1" type="ordered locus">GPOL_c47690</name>
</gene>
<dbReference type="AlphaFoldDB" id="H6N0B0"/>
<keyword evidence="2" id="KW-1185">Reference proteome</keyword>
<reference evidence="1 2" key="1">
    <citation type="journal article" date="2012" name="Appl. Environ. Microbiol.">
        <title>Involvement of two latex-clearing proteins during rubber degradation and insights into the subsequent degradation pathway revealed by the genome sequence of Gordonia polyisoprenivorans strain VH2.</title>
        <authorList>
            <person name="Hiessl S."/>
            <person name="Schuldes J."/>
            <person name="Thurmer A."/>
            <person name="Halbsguth T."/>
            <person name="Broker D."/>
            <person name="Angelov A."/>
            <person name="Liebl W."/>
            <person name="Daniel R."/>
            <person name="Steinbuchel A."/>
        </authorList>
    </citation>
    <scope>NUCLEOTIDE SEQUENCE [LARGE SCALE GENOMIC DNA]</scope>
    <source>
        <strain evidence="2">DSM 44266 / VH2</strain>
    </source>
</reference>
<organism evidence="1 2">
    <name type="scientific">Gordonia polyisoprenivorans (strain DSM 44266 / VH2)</name>
    <dbReference type="NCBI Taxonomy" id="1112204"/>
    <lineage>
        <taxon>Bacteria</taxon>
        <taxon>Bacillati</taxon>
        <taxon>Actinomycetota</taxon>
        <taxon>Actinomycetes</taxon>
        <taxon>Mycobacteriales</taxon>
        <taxon>Gordoniaceae</taxon>
        <taxon>Gordonia</taxon>
    </lineage>
</organism>